<gene>
    <name evidence="3" type="ORF">LA66_09475</name>
</gene>
<dbReference type="InterPro" id="IPR019088">
    <property type="entry name" value="CHP02186-rel_TM"/>
</dbReference>
<keyword evidence="1" id="KW-0812">Transmembrane</keyword>
<feature type="chain" id="PRO_5002080468" description="Transmembrane protein" evidence="2">
    <location>
        <begin position="21"/>
        <end position="259"/>
    </location>
</feature>
<dbReference type="STRING" id="370622.LA66_09475"/>
<proteinExistence type="predicted"/>
<protein>
    <recommendedName>
        <fullName evidence="5">Transmembrane protein</fullName>
    </recommendedName>
</protein>
<evidence type="ECO:0000313" key="4">
    <source>
        <dbReference type="Proteomes" id="UP000030826"/>
    </source>
</evidence>
<evidence type="ECO:0008006" key="5">
    <source>
        <dbReference type="Google" id="ProtNLM"/>
    </source>
</evidence>
<name>A0A0B1Q7J1_9HYPH</name>
<dbReference type="Proteomes" id="UP000030826">
    <property type="component" value="Unassembled WGS sequence"/>
</dbReference>
<dbReference type="Pfam" id="PF09608">
    <property type="entry name" value="Alph_Pro_TM"/>
    <property type="match status" value="1"/>
</dbReference>
<accession>A0A0B1Q7J1</accession>
<evidence type="ECO:0000256" key="1">
    <source>
        <dbReference type="SAM" id="Phobius"/>
    </source>
</evidence>
<reference evidence="3 4" key="1">
    <citation type="submission" date="2014-09" db="EMBL/GenBank/DDBJ databases">
        <title>Isolation and characterization of Aurantimonas altamirensis ON-56566 from clinical sample following a dog bite.</title>
        <authorList>
            <person name="Eshaghi A."/>
            <person name="Li A."/>
            <person name="Shahinas D."/>
            <person name="Bahn P."/>
            <person name="Kus J.V."/>
            <person name="Patel S.N."/>
        </authorList>
    </citation>
    <scope>NUCLEOTIDE SEQUENCE [LARGE SCALE GENOMIC DNA]</scope>
    <source>
        <strain evidence="3 4">ON-56566</strain>
    </source>
</reference>
<dbReference type="AlphaFoldDB" id="A0A0B1Q7J1"/>
<feature type="transmembrane region" description="Helical" evidence="1">
    <location>
        <begin position="235"/>
        <end position="256"/>
    </location>
</feature>
<dbReference type="NCBIfam" id="TIGR02186">
    <property type="entry name" value="alph_Pro_TM"/>
    <property type="match status" value="1"/>
</dbReference>
<sequence>MRAILAALALLLAAAAPAAAQTPTEGFEIGLSTDTITVGTNFGGSRLVVFGALDNADTRVLRQGRYDIVVVLEGPRRNVVVRQRDRVFGIWINRGSERFDNLPQSYALSSSRPLRDTAAASVLQQLNIGPRNEVLRAQRSTDDTTAEADDYANAMLRLKEQSRLYSVSFGTIEFVSQTLFRATLVLPPDLPVGRHLVRAYLFREGQFIRERSEELWVRKTGFENEVSTFAANYGALYGLLAVALAVATGWFGRVLFKRD</sequence>
<dbReference type="OrthoDB" id="9815212at2"/>
<keyword evidence="1" id="KW-0472">Membrane</keyword>
<dbReference type="EMBL" id="JRFJ01000002">
    <property type="protein sequence ID" value="KHJ54790.1"/>
    <property type="molecule type" value="Genomic_DNA"/>
</dbReference>
<comment type="caution">
    <text evidence="3">The sequence shown here is derived from an EMBL/GenBank/DDBJ whole genome shotgun (WGS) entry which is preliminary data.</text>
</comment>
<feature type="signal peptide" evidence="2">
    <location>
        <begin position="1"/>
        <end position="20"/>
    </location>
</feature>
<dbReference type="RefSeq" id="WP_039191782.1">
    <property type="nucleotide sequence ID" value="NZ_JRFJ01000002.1"/>
</dbReference>
<evidence type="ECO:0000256" key="2">
    <source>
        <dbReference type="SAM" id="SignalP"/>
    </source>
</evidence>
<evidence type="ECO:0000313" key="3">
    <source>
        <dbReference type="EMBL" id="KHJ54790.1"/>
    </source>
</evidence>
<keyword evidence="1" id="KW-1133">Transmembrane helix</keyword>
<keyword evidence="2" id="KW-0732">Signal</keyword>
<organism evidence="3 4">
    <name type="scientific">Aureimonas altamirensis</name>
    <dbReference type="NCBI Taxonomy" id="370622"/>
    <lineage>
        <taxon>Bacteria</taxon>
        <taxon>Pseudomonadati</taxon>
        <taxon>Pseudomonadota</taxon>
        <taxon>Alphaproteobacteria</taxon>
        <taxon>Hyphomicrobiales</taxon>
        <taxon>Aurantimonadaceae</taxon>
        <taxon>Aureimonas</taxon>
    </lineage>
</organism>